<organism evidence="2">
    <name type="scientific">Oryza meridionalis</name>
    <dbReference type="NCBI Taxonomy" id="40149"/>
    <lineage>
        <taxon>Eukaryota</taxon>
        <taxon>Viridiplantae</taxon>
        <taxon>Streptophyta</taxon>
        <taxon>Embryophyta</taxon>
        <taxon>Tracheophyta</taxon>
        <taxon>Spermatophyta</taxon>
        <taxon>Magnoliopsida</taxon>
        <taxon>Liliopsida</taxon>
        <taxon>Poales</taxon>
        <taxon>Poaceae</taxon>
        <taxon>BOP clade</taxon>
        <taxon>Oryzoideae</taxon>
        <taxon>Oryzeae</taxon>
        <taxon>Oryzinae</taxon>
        <taxon>Oryza</taxon>
    </lineage>
</organism>
<evidence type="ECO:0000313" key="3">
    <source>
        <dbReference type="Proteomes" id="UP000008021"/>
    </source>
</evidence>
<feature type="compositionally biased region" description="Basic and acidic residues" evidence="1">
    <location>
        <begin position="40"/>
        <end position="51"/>
    </location>
</feature>
<keyword evidence="3" id="KW-1185">Reference proteome</keyword>
<feature type="region of interest" description="Disordered" evidence="1">
    <location>
        <begin position="81"/>
        <end position="190"/>
    </location>
</feature>
<dbReference type="Proteomes" id="UP000008021">
    <property type="component" value="Chromosome 2"/>
</dbReference>
<protein>
    <recommendedName>
        <fullName evidence="4">DUF834 domain-containing protein</fullName>
    </recommendedName>
</protein>
<dbReference type="EnsemblPlants" id="OMERI02G22230.1">
    <property type="protein sequence ID" value="OMERI02G22230.1"/>
    <property type="gene ID" value="OMERI02G22230"/>
</dbReference>
<evidence type="ECO:0008006" key="4">
    <source>
        <dbReference type="Google" id="ProtNLM"/>
    </source>
</evidence>
<proteinExistence type="predicted"/>
<reference evidence="2" key="1">
    <citation type="submission" date="2015-04" db="UniProtKB">
        <authorList>
            <consortium name="EnsemblPlants"/>
        </authorList>
    </citation>
    <scope>IDENTIFICATION</scope>
</reference>
<evidence type="ECO:0000313" key="2">
    <source>
        <dbReference type="EnsemblPlants" id="OMERI02G22230.1"/>
    </source>
</evidence>
<feature type="compositionally biased region" description="Basic residues" evidence="1">
    <location>
        <begin position="112"/>
        <end position="129"/>
    </location>
</feature>
<sequence>MRTAQTATRTAALAGVDELVLVASAGEGEGAAMWRAAAAPERERRSSERRSAPWAPATSASQRRSPRGRWAWAVDEDGVYGDADVDAQGGTHGVATGRRSARWSGRQQQWRVTRRRQPRVTQRRRRRTPSRTPPPATIPIRSPTSSRIHHRPLSLSRALPLASSARGEPCEDPSEVEGEAAGARPRLAAG</sequence>
<feature type="compositionally biased region" description="Low complexity" evidence="1">
    <location>
        <begin position="30"/>
        <end position="39"/>
    </location>
</feature>
<dbReference type="Gramene" id="OMERI02G22230.1">
    <property type="protein sequence ID" value="OMERI02G22230.1"/>
    <property type="gene ID" value="OMERI02G22230"/>
</dbReference>
<accession>A0A0E0CMS8</accession>
<feature type="region of interest" description="Disordered" evidence="1">
    <location>
        <begin position="29"/>
        <end position="69"/>
    </location>
</feature>
<feature type="compositionally biased region" description="Low complexity" evidence="1">
    <location>
        <begin position="153"/>
        <end position="166"/>
    </location>
</feature>
<name>A0A0E0CMS8_9ORYZ</name>
<dbReference type="AlphaFoldDB" id="A0A0E0CMS8"/>
<dbReference type="HOGENOM" id="CLU_1430126_0_0_1"/>
<reference evidence="2" key="2">
    <citation type="submission" date="2018-05" db="EMBL/GenBank/DDBJ databases">
        <title>OmerRS3 (Oryza meridionalis Reference Sequence Version 3).</title>
        <authorList>
            <person name="Zhang J."/>
            <person name="Kudrna D."/>
            <person name="Lee S."/>
            <person name="Talag J."/>
            <person name="Welchert J."/>
            <person name="Wing R.A."/>
        </authorList>
    </citation>
    <scope>NUCLEOTIDE SEQUENCE [LARGE SCALE GENOMIC DNA]</scope>
    <source>
        <strain evidence="2">cv. OR44</strain>
    </source>
</reference>
<evidence type="ECO:0000256" key="1">
    <source>
        <dbReference type="SAM" id="MobiDB-lite"/>
    </source>
</evidence>